<keyword evidence="4" id="KW-0010">Activator</keyword>
<evidence type="ECO:0000256" key="6">
    <source>
        <dbReference type="ARBA" id="ARBA00023242"/>
    </source>
</evidence>
<dbReference type="PANTHER" id="PTHR12632">
    <property type="entry name" value="TRANSCRIPTION FACTOR NF-Y ALPHA-RELATED"/>
    <property type="match status" value="1"/>
</dbReference>
<keyword evidence="2 7" id="KW-0805">Transcription regulation</keyword>
<gene>
    <name evidence="10 11" type="primary">LOC102804243</name>
</gene>
<dbReference type="Pfam" id="PF02045">
    <property type="entry name" value="CBFB_NFYA"/>
    <property type="match status" value="1"/>
</dbReference>
<feature type="compositionally biased region" description="Low complexity" evidence="8">
    <location>
        <begin position="130"/>
        <end position="142"/>
    </location>
</feature>
<dbReference type="InterPro" id="IPR001289">
    <property type="entry name" value="NFYA"/>
</dbReference>
<dbReference type="InterPro" id="IPR018362">
    <property type="entry name" value="CCAAT-binding_factor_CS"/>
</dbReference>
<feature type="region of interest" description="Disordered" evidence="8">
    <location>
        <begin position="110"/>
        <end position="142"/>
    </location>
</feature>
<protein>
    <recommendedName>
        <fullName evidence="7">Nuclear transcription factor Y subunit</fullName>
    </recommendedName>
</protein>
<accession>A0ABM0N104</accession>
<dbReference type="GeneID" id="102804243"/>
<dbReference type="SMART" id="SM00521">
    <property type="entry name" value="CBF"/>
    <property type="match status" value="1"/>
</dbReference>
<name>A0ABM0N104_SACKO</name>
<dbReference type="Gene3D" id="6.10.250.2430">
    <property type="match status" value="1"/>
</dbReference>
<reference evidence="10 11" key="1">
    <citation type="submission" date="2025-05" db="UniProtKB">
        <authorList>
            <consortium name="RefSeq"/>
        </authorList>
    </citation>
    <scope>IDENTIFICATION</scope>
    <source>
        <tissue evidence="10 11">Testes</tissue>
    </source>
</reference>
<keyword evidence="3 7" id="KW-0238">DNA-binding</keyword>
<comment type="subunit">
    <text evidence="7">Heterotrimer.</text>
</comment>
<evidence type="ECO:0000313" key="9">
    <source>
        <dbReference type="Proteomes" id="UP000694865"/>
    </source>
</evidence>
<evidence type="ECO:0000256" key="4">
    <source>
        <dbReference type="ARBA" id="ARBA00023159"/>
    </source>
</evidence>
<comment type="subcellular location">
    <subcellularLocation>
        <location evidence="1 7">Nucleus</location>
    </subcellularLocation>
</comment>
<evidence type="ECO:0000256" key="8">
    <source>
        <dbReference type="SAM" id="MobiDB-lite"/>
    </source>
</evidence>
<dbReference type="PROSITE" id="PS00686">
    <property type="entry name" value="NFYA_HAP2_1"/>
    <property type="match status" value="1"/>
</dbReference>
<dbReference type="RefSeq" id="XP_006825945.1">
    <property type="nucleotide sequence ID" value="XM_006825882.1"/>
</dbReference>
<comment type="function">
    <text evidence="7">Component of the sequence-specific heterotrimeric transcription factor (NF-Y) which specifically recognizes a 5'-CCAAT-3' box motif found in the promoters of its target genes.</text>
</comment>
<keyword evidence="5 7" id="KW-0804">Transcription</keyword>
<evidence type="ECO:0000313" key="10">
    <source>
        <dbReference type="RefSeq" id="XP_006825944.1"/>
    </source>
</evidence>
<evidence type="ECO:0000256" key="1">
    <source>
        <dbReference type="ARBA" id="ARBA00004123"/>
    </source>
</evidence>
<evidence type="ECO:0000313" key="11">
    <source>
        <dbReference type="RefSeq" id="XP_006825945.1"/>
    </source>
</evidence>
<evidence type="ECO:0000256" key="5">
    <source>
        <dbReference type="ARBA" id="ARBA00023163"/>
    </source>
</evidence>
<comment type="similarity">
    <text evidence="7">Belongs to the NFYA/HAP2 subunit family.</text>
</comment>
<organism evidence="9 11">
    <name type="scientific">Saccoglossus kowalevskii</name>
    <name type="common">Acorn worm</name>
    <dbReference type="NCBI Taxonomy" id="10224"/>
    <lineage>
        <taxon>Eukaryota</taxon>
        <taxon>Metazoa</taxon>
        <taxon>Hemichordata</taxon>
        <taxon>Enteropneusta</taxon>
        <taxon>Harrimaniidae</taxon>
        <taxon>Saccoglossus</taxon>
    </lineage>
</organism>
<dbReference type="Proteomes" id="UP000694865">
    <property type="component" value="Unplaced"/>
</dbReference>
<evidence type="ECO:0000256" key="7">
    <source>
        <dbReference type="RuleBase" id="RU367155"/>
    </source>
</evidence>
<evidence type="ECO:0000256" key="2">
    <source>
        <dbReference type="ARBA" id="ARBA00023015"/>
    </source>
</evidence>
<dbReference type="PROSITE" id="PS51152">
    <property type="entry name" value="NFYA_HAP2_2"/>
    <property type="match status" value="1"/>
</dbReference>
<proteinExistence type="inferred from homology"/>
<keyword evidence="6 7" id="KW-0539">Nucleus</keyword>
<evidence type="ECO:0000256" key="3">
    <source>
        <dbReference type="ARBA" id="ARBA00023125"/>
    </source>
</evidence>
<dbReference type="PRINTS" id="PR00616">
    <property type="entry name" value="CCAATSUBUNTB"/>
</dbReference>
<dbReference type="RefSeq" id="XP_006825944.1">
    <property type="nucleotide sequence ID" value="XM_006825881.1"/>
</dbReference>
<keyword evidence="9" id="KW-1185">Reference proteome</keyword>
<sequence length="322" mass="34521">MDATGGIDDMTYTCLSTVSNAASQFESNYNSSNQQAHVMYVNTPQEPQAGISFHPAQLGNGVPTHSEAIGNFQSSTEMNFLPQNSGGNNERNTPVLYPSAALSLPTTTQSPIYPARNGSGGDAQPIATMAQSSTTGTMQAQGQQQNIYTGHGNSSDAANKVQPNGDVRQQYYLLNNPGAMNGNIDVVKTSSSQSNLGQGDNVAIDVGGNPPLNGAANNTVILVGANQVPLQLASGSQLLSMSQDNRGHVAVAKELQSMDQSEEPLYVNAKQYHRILKRREARAKLEALGRIPKQRKKYLHESRHLHAVNRRRMIGGKFATKS</sequence>